<dbReference type="AlphaFoldDB" id="A0A0N7F2N6"/>
<keyword evidence="1" id="KW-0732">Signal</keyword>
<dbReference type="InterPro" id="IPR045935">
    <property type="entry name" value="DUF6355"/>
</dbReference>
<dbReference type="Pfam" id="PF19882">
    <property type="entry name" value="DUF6355"/>
    <property type="match status" value="1"/>
</dbReference>
<evidence type="ECO:0000313" key="2">
    <source>
        <dbReference type="EMBL" id="ALG06335.1"/>
    </source>
</evidence>
<reference evidence="2 3" key="1">
    <citation type="submission" date="2015-07" db="EMBL/GenBank/DDBJ databases">
        <title>Genome sequencing of Kibdelosporangium phytohabitans.</title>
        <authorList>
            <person name="Qin S."/>
            <person name="Xing K."/>
        </authorList>
    </citation>
    <scope>NUCLEOTIDE SEQUENCE [LARGE SCALE GENOMIC DNA]</scope>
    <source>
        <strain evidence="2 3">KLBMP1111</strain>
    </source>
</reference>
<keyword evidence="3" id="KW-1185">Reference proteome</keyword>
<feature type="signal peptide" evidence="1">
    <location>
        <begin position="1"/>
        <end position="35"/>
    </location>
</feature>
<gene>
    <name evidence="2" type="ORF">AOZ06_04820</name>
</gene>
<proteinExistence type="predicted"/>
<dbReference type="Proteomes" id="UP000063699">
    <property type="component" value="Chromosome"/>
</dbReference>
<name>A0A0N7F2N6_9PSEU</name>
<accession>A0A0N7F2N6</accession>
<dbReference type="KEGG" id="kphy:AOZ06_04820"/>
<evidence type="ECO:0000256" key="1">
    <source>
        <dbReference type="SAM" id="SignalP"/>
    </source>
</evidence>
<evidence type="ECO:0008006" key="4">
    <source>
        <dbReference type="Google" id="ProtNLM"/>
    </source>
</evidence>
<feature type="chain" id="PRO_5038445016" description="Alpha-amylase" evidence="1">
    <location>
        <begin position="36"/>
        <end position="105"/>
    </location>
</feature>
<dbReference type="EMBL" id="CP012752">
    <property type="protein sequence ID" value="ALG06335.1"/>
    <property type="molecule type" value="Genomic_DNA"/>
</dbReference>
<organism evidence="2 3">
    <name type="scientific">Kibdelosporangium phytohabitans</name>
    <dbReference type="NCBI Taxonomy" id="860235"/>
    <lineage>
        <taxon>Bacteria</taxon>
        <taxon>Bacillati</taxon>
        <taxon>Actinomycetota</taxon>
        <taxon>Actinomycetes</taxon>
        <taxon>Pseudonocardiales</taxon>
        <taxon>Pseudonocardiaceae</taxon>
        <taxon>Kibdelosporangium</taxon>
    </lineage>
</organism>
<protein>
    <recommendedName>
        <fullName evidence="4">Alpha-amylase</fullName>
    </recommendedName>
</protein>
<sequence>MGLTMEFSGALRRLAGAGTAVATALLITTAPGAVAAATTEHKAEPCGYYTAGLNAYYNNCGTTSVRIKIDRKPPKPDEDRCLSPGNHNLGPAQDIIRLVFVGTGC</sequence>
<evidence type="ECO:0000313" key="3">
    <source>
        <dbReference type="Proteomes" id="UP000063699"/>
    </source>
</evidence>